<dbReference type="KEGG" id="geo:Geob_2609"/>
<dbReference type="Proteomes" id="UP000007721">
    <property type="component" value="Chromosome"/>
</dbReference>
<dbReference type="Pfam" id="PF02620">
    <property type="entry name" value="YceD"/>
    <property type="match status" value="1"/>
</dbReference>
<dbReference type="PANTHER" id="PTHR34374:SF1">
    <property type="entry name" value="LARGE RIBOSOMAL RNA SUBUNIT ACCUMULATION PROTEIN YCED HOMOLOG 1, CHLOROPLASTIC"/>
    <property type="match status" value="1"/>
</dbReference>
<dbReference type="InterPro" id="IPR003772">
    <property type="entry name" value="YceD"/>
</dbReference>
<reference evidence="1 2" key="1">
    <citation type="submission" date="2009-01" db="EMBL/GenBank/DDBJ databases">
        <title>Complete sequence of Geobacter sp. FRC-32.</title>
        <authorList>
            <consortium name="US DOE Joint Genome Institute"/>
            <person name="Lucas S."/>
            <person name="Copeland A."/>
            <person name="Lapidus A."/>
            <person name="Glavina del Rio T."/>
            <person name="Dalin E."/>
            <person name="Tice H."/>
            <person name="Bruce D."/>
            <person name="Goodwin L."/>
            <person name="Pitluck S."/>
            <person name="Saunders E."/>
            <person name="Brettin T."/>
            <person name="Detter J.C."/>
            <person name="Han C."/>
            <person name="Larimer F."/>
            <person name="Land M."/>
            <person name="Hauser L."/>
            <person name="Kyrpides N."/>
            <person name="Ovchinnikova G."/>
            <person name="Kostka J."/>
            <person name="Richardson P."/>
        </authorList>
    </citation>
    <scope>NUCLEOTIDE SEQUENCE [LARGE SCALE GENOMIC DNA]</scope>
    <source>
        <strain evidence="2">DSM 22248 / JCM 15807 / FRC-32</strain>
    </source>
</reference>
<evidence type="ECO:0000313" key="2">
    <source>
        <dbReference type="Proteomes" id="UP000007721"/>
    </source>
</evidence>
<organism evidence="1 2">
    <name type="scientific">Geotalea daltonii (strain DSM 22248 / JCM 15807 / FRC-32)</name>
    <name type="common">Geobacter daltonii</name>
    <dbReference type="NCBI Taxonomy" id="316067"/>
    <lineage>
        <taxon>Bacteria</taxon>
        <taxon>Pseudomonadati</taxon>
        <taxon>Thermodesulfobacteriota</taxon>
        <taxon>Desulfuromonadia</taxon>
        <taxon>Geobacterales</taxon>
        <taxon>Geobacteraceae</taxon>
        <taxon>Geotalea</taxon>
    </lineage>
</organism>
<dbReference type="PANTHER" id="PTHR34374">
    <property type="entry name" value="LARGE RIBOSOMAL RNA SUBUNIT ACCUMULATION PROTEIN YCED HOMOLOG 1, CHLOROPLASTIC"/>
    <property type="match status" value="1"/>
</dbReference>
<accession>B9M0V6</accession>
<protein>
    <recommendedName>
        <fullName evidence="3">DUF177 domain-containing protein</fullName>
    </recommendedName>
</protein>
<dbReference type="EMBL" id="CP001390">
    <property type="protein sequence ID" value="ACM20959.1"/>
    <property type="molecule type" value="Genomic_DNA"/>
</dbReference>
<proteinExistence type="predicted"/>
<evidence type="ECO:0000313" key="1">
    <source>
        <dbReference type="EMBL" id="ACM20959.1"/>
    </source>
</evidence>
<dbReference type="OrthoDB" id="9790372at2"/>
<evidence type="ECO:0008006" key="3">
    <source>
        <dbReference type="Google" id="ProtNLM"/>
    </source>
</evidence>
<keyword evidence="2" id="KW-1185">Reference proteome</keyword>
<dbReference type="RefSeq" id="WP_012647688.1">
    <property type="nucleotide sequence ID" value="NC_011979.1"/>
</dbReference>
<gene>
    <name evidence="1" type="ordered locus">Geob_2609</name>
</gene>
<dbReference type="AlphaFoldDB" id="B9M0V6"/>
<dbReference type="eggNOG" id="COG1399">
    <property type="taxonomic scope" value="Bacteria"/>
</dbReference>
<sequence>MKVRIADLKDKALHMEAEEPVNDYPDLLAMTGTGECEFLSPLRLDFTVAREFDHIRASGKVETAVRVSCARCLTEFDIEISSSFTIFYTKSAEPLDEEVELAAEDLISKSYQGEEIDFSTEVAEQVIMEIPFKPLCRDDCKGLCSSCGANLNDTACGCATSEGSFKFNALKGIKIDK</sequence>
<dbReference type="STRING" id="316067.Geob_2609"/>
<name>B9M0V6_GEODF</name>
<dbReference type="HOGENOM" id="CLU_100236_1_1_7"/>